<feature type="domain" description="Glycoside hydrolase family 3 N-terminal" evidence="6">
    <location>
        <begin position="29"/>
        <end position="345"/>
    </location>
</feature>
<evidence type="ECO:0000313" key="7">
    <source>
        <dbReference type="EMBL" id="AJQ96943.1"/>
    </source>
</evidence>
<gene>
    <name evidence="7" type="ORF">YC6258_04911</name>
</gene>
<evidence type="ECO:0000256" key="4">
    <source>
        <dbReference type="ARBA" id="ARBA00022801"/>
    </source>
</evidence>
<reference evidence="7 8" key="1">
    <citation type="submission" date="2014-01" db="EMBL/GenBank/DDBJ databases">
        <title>Full genme sequencing of cellulolytic bacterium Gynuella sunshinyii YC6258T gen. nov., sp. nov.</title>
        <authorList>
            <person name="Khan H."/>
            <person name="Chung E.J."/>
            <person name="Chung Y.R."/>
        </authorList>
    </citation>
    <scope>NUCLEOTIDE SEQUENCE [LARGE SCALE GENOMIC DNA]</scope>
    <source>
        <strain evidence="7 8">YC6258</strain>
    </source>
</reference>
<dbReference type="Pfam" id="PF00933">
    <property type="entry name" value="Glyco_hydro_3"/>
    <property type="match status" value="1"/>
</dbReference>
<keyword evidence="8" id="KW-1185">Reference proteome</keyword>
<dbReference type="EC" id="3.2.1.52" evidence="3"/>
<dbReference type="KEGG" id="gsn:YC6258_04911"/>
<name>A0A0C5VUE8_9GAMM</name>
<keyword evidence="4 7" id="KW-0378">Hydrolase</keyword>
<comment type="similarity">
    <text evidence="2">Belongs to the glycosyl hydrolase 3 family.</text>
</comment>
<dbReference type="GO" id="GO:0009254">
    <property type="term" value="P:peptidoglycan turnover"/>
    <property type="evidence" value="ECO:0007669"/>
    <property type="project" value="TreeGrafter"/>
</dbReference>
<evidence type="ECO:0000256" key="3">
    <source>
        <dbReference type="ARBA" id="ARBA00012663"/>
    </source>
</evidence>
<dbReference type="Proteomes" id="UP000032266">
    <property type="component" value="Chromosome"/>
</dbReference>
<evidence type="ECO:0000259" key="6">
    <source>
        <dbReference type="Pfam" id="PF00933"/>
    </source>
</evidence>
<dbReference type="Gene3D" id="3.20.20.300">
    <property type="entry name" value="Glycoside hydrolase, family 3, N-terminal domain"/>
    <property type="match status" value="1"/>
</dbReference>
<dbReference type="GO" id="GO:0005975">
    <property type="term" value="P:carbohydrate metabolic process"/>
    <property type="evidence" value="ECO:0007669"/>
    <property type="project" value="InterPro"/>
</dbReference>
<protein>
    <recommendedName>
        <fullName evidence="3">beta-N-acetylhexosaminidase</fullName>
        <ecNumber evidence="3">3.2.1.52</ecNumber>
    </recommendedName>
</protein>
<dbReference type="SUPFAM" id="SSF51445">
    <property type="entry name" value="(Trans)glycosidases"/>
    <property type="match status" value="1"/>
</dbReference>
<dbReference type="InterPro" id="IPR001764">
    <property type="entry name" value="Glyco_hydro_3_N"/>
</dbReference>
<dbReference type="InterPro" id="IPR017853">
    <property type="entry name" value="GH"/>
</dbReference>
<dbReference type="RefSeq" id="WP_044618832.1">
    <property type="nucleotide sequence ID" value="NZ_CP007142.1"/>
</dbReference>
<dbReference type="OrthoDB" id="9786661at2"/>
<dbReference type="HOGENOM" id="CLU_008392_5_3_6"/>
<evidence type="ECO:0000256" key="1">
    <source>
        <dbReference type="ARBA" id="ARBA00001231"/>
    </source>
</evidence>
<dbReference type="STRING" id="1445510.YC6258_04911"/>
<comment type="catalytic activity">
    <reaction evidence="1">
        <text>Hydrolysis of terminal non-reducing N-acetyl-D-hexosamine residues in N-acetyl-beta-D-hexosaminides.</text>
        <dbReference type="EC" id="3.2.1.52"/>
    </reaction>
</comment>
<accession>A0A0C5VUE8</accession>
<organism evidence="7 8">
    <name type="scientific">Gynuella sunshinyii YC6258</name>
    <dbReference type="NCBI Taxonomy" id="1445510"/>
    <lineage>
        <taxon>Bacteria</taxon>
        <taxon>Pseudomonadati</taxon>
        <taxon>Pseudomonadota</taxon>
        <taxon>Gammaproteobacteria</taxon>
        <taxon>Oceanospirillales</taxon>
        <taxon>Saccharospirillaceae</taxon>
        <taxon>Gynuella</taxon>
    </lineage>
</organism>
<dbReference type="PATRIC" id="fig|1445510.3.peg.4873"/>
<evidence type="ECO:0000256" key="2">
    <source>
        <dbReference type="ARBA" id="ARBA00005336"/>
    </source>
</evidence>
<dbReference type="PANTHER" id="PTHR30480:SF13">
    <property type="entry name" value="BETA-HEXOSAMINIDASE"/>
    <property type="match status" value="1"/>
</dbReference>
<dbReference type="InterPro" id="IPR050226">
    <property type="entry name" value="NagZ_Beta-hexosaminidase"/>
</dbReference>
<sequence>MFESLKKAPFNLDDTALAWVRQQYDSMDLQQRLGQLFNLLVMDESDEQLAVIRHLQPGGITRSVGRELQPEINYMQELLAAFDCPPLVSADVEGGQMSFAFGSSIPNQLALAALNDTEVTGRCASIQARESRALGINWTFTPVVDLNRNFRSAIVGTRSYGSDQQTVIQMGRANIRGFQHNGMAATAKHWPGDGYDDRDQHLVTSVNPLIVEDWHQQFGTLYRSMIEEGVMSIMSAHIALPEYMKLHTDDPEQWWRPASINRLLNQQLLREELGFNGLIVSDASVMAGLSGWADRATIIAELIENGCDMVLFCREPVEDMAYLMAAVRRGDVSEQRIQEAVLRVLGMKAALGLHRTPPKTDITVFAQKADMSGVYARCPTLVKDRTEFLPVSAERHPRVLVFSPGIQHVMLEQPIPLQLPDQLREEGFEVTLFTPGMDVQTRDYDWVLYLLAEESSLLRSHIYIDWFRLHGGFMPAMTRYWVDIPTVMVSFGHPYFLYDAPRIPTYINAYCATAEMQVAVLSGLLGRESFNRFNPVDPFCGSEQGRY</sequence>
<dbReference type="AlphaFoldDB" id="A0A0C5VUE8"/>
<keyword evidence="5 7" id="KW-0326">Glycosidase</keyword>
<evidence type="ECO:0000256" key="5">
    <source>
        <dbReference type="ARBA" id="ARBA00023295"/>
    </source>
</evidence>
<dbReference type="GO" id="GO:0004563">
    <property type="term" value="F:beta-N-acetylhexosaminidase activity"/>
    <property type="evidence" value="ECO:0007669"/>
    <property type="project" value="UniProtKB-EC"/>
</dbReference>
<dbReference type="EMBL" id="CP007142">
    <property type="protein sequence ID" value="AJQ96943.1"/>
    <property type="molecule type" value="Genomic_DNA"/>
</dbReference>
<dbReference type="PANTHER" id="PTHR30480">
    <property type="entry name" value="BETA-HEXOSAMINIDASE-RELATED"/>
    <property type="match status" value="1"/>
</dbReference>
<proteinExistence type="inferred from homology"/>
<dbReference type="InterPro" id="IPR036962">
    <property type="entry name" value="Glyco_hydro_3_N_sf"/>
</dbReference>
<evidence type="ECO:0000313" key="8">
    <source>
        <dbReference type="Proteomes" id="UP000032266"/>
    </source>
</evidence>